<name>A0ABX5WVU2_9GAMM</name>
<proteinExistence type="predicted"/>
<dbReference type="Proteomes" id="UP000315947">
    <property type="component" value="Chromosome"/>
</dbReference>
<evidence type="ECO:0000313" key="2">
    <source>
        <dbReference type="EMBL" id="QDO83216.1"/>
    </source>
</evidence>
<reference evidence="2 3" key="1">
    <citation type="submission" date="2019-07" db="EMBL/GenBank/DDBJ databases">
        <title>Shewanella sp. YLB-06 whole genomic sequence.</title>
        <authorList>
            <person name="Yu L."/>
        </authorList>
    </citation>
    <scope>NUCLEOTIDE SEQUENCE [LARGE SCALE GENOMIC DNA]</scope>
    <source>
        <strain evidence="2 3">YLB-06</strain>
    </source>
</reference>
<sequence>MKNTILLLTLLFTAAQANAGNQAVFQWSGTVPMAHDWSSKPLNITENYWQKGLNLQTKFITIENQTEVARNIVISIEKIIDKNKFKVASYNTDARTYKLIIESKI</sequence>
<keyword evidence="3" id="KW-1185">Reference proteome</keyword>
<organism evidence="2 3">
    <name type="scientific">Shewanella psychropiezotolerans</name>
    <dbReference type="NCBI Taxonomy" id="2593655"/>
    <lineage>
        <taxon>Bacteria</taxon>
        <taxon>Pseudomonadati</taxon>
        <taxon>Pseudomonadota</taxon>
        <taxon>Gammaproteobacteria</taxon>
        <taxon>Alteromonadales</taxon>
        <taxon>Shewanellaceae</taxon>
        <taxon>Shewanella</taxon>
    </lineage>
</organism>
<keyword evidence="1" id="KW-0732">Signal</keyword>
<dbReference type="RefSeq" id="WP_144045597.1">
    <property type="nucleotide sequence ID" value="NZ_CP041614.1"/>
</dbReference>
<gene>
    <name evidence="2" type="ORF">FM037_08210</name>
</gene>
<evidence type="ECO:0000256" key="1">
    <source>
        <dbReference type="SAM" id="SignalP"/>
    </source>
</evidence>
<accession>A0ABX5WVU2</accession>
<feature type="signal peptide" evidence="1">
    <location>
        <begin position="1"/>
        <end position="19"/>
    </location>
</feature>
<protein>
    <recommendedName>
        <fullName evidence="4">ABC transporter substrate-binding protein</fullName>
    </recommendedName>
</protein>
<evidence type="ECO:0000313" key="3">
    <source>
        <dbReference type="Proteomes" id="UP000315947"/>
    </source>
</evidence>
<evidence type="ECO:0008006" key="4">
    <source>
        <dbReference type="Google" id="ProtNLM"/>
    </source>
</evidence>
<feature type="chain" id="PRO_5045736970" description="ABC transporter substrate-binding protein" evidence="1">
    <location>
        <begin position="20"/>
        <end position="105"/>
    </location>
</feature>
<dbReference type="EMBL" id="CP041614">
    <property type="protein sequence ID" value="QDO83216.1"/>
    <property type="molecule type" value="Genomic_DNA"/>
</dbReference>